<proteinExistence type="predicted"/>
<dbReference type="EMBL" id="FMSH01000277">
    <property type="protein sequence ID" value="SCU76921.1"/>
    <property type="molecule type" value="Genomic_DNA"/>
</dbReference>
<evidence type="ECO:0000313" key="3">
    <source>
        <dbReference type="EMBL" id="SCU76921.1"/>
    </source>
</evidence>
<dbReference type="Pfam" id="PF08450">
    <property type="entry name" value="SGL"/>
    <property type="match status" value="1"/>
</dbReference>
<reference evidence="3" key="1">
    <citation type="submission" date="2016-09" db="EMBL/GenBank/DDBJ databases">
        <authorList>
            <person name="Capua I."/>
            <person name="De Benedictis P."/>
            <person name="Joannis T."/>
            <person name="Lombin L.H."/>
            <person name="Cattoli G."/>
        </authorList>
    </citation>
    <scope>NUCLEOTIDE SEQUENCE</scope>
    <source>
        <strain evidence="3">B9</strain>
    </source>
</reference>
<sequence length="365" mass="38460">MSRNVLPPPQAWQADSVRRDGLARSASTTIAIAWLVAGTCLAMGASAQPRVSGLSYDAQTRGPVPIPPSERGLQTVVATPWFKASEEGRVLEGAIFDRSGNLLFCDVTGRRVLRLTPDKQLSVVATLDALSPGGLALHKDGRLFIAALDLALGKGSIVAVRLDGTGMQTILAPEAGYMPNDLVFDARGGFYFTDFKGNANEPWGGVYYAAPDLATIKPVLPNLAMANGVALSPDGKQLWATEFGRNLLHRIDLADATTIAPIGSAIAYHFTGPAPDSMRADADGNVYVAIYGQGRVLAFNRNGIPIGQVLLPGREQGHNLQSTSLAIRPDSNDLYMVTSDGQGGQGATVFHATAFARGLPPAAAR</sequence>
<dbReference type="PANTHER" id="PTHR47572:SF4">
    <property type="entry name" value="LACTONASE DRP35"/>
    <property type="match status" value="1"/>
</dbReference>
<feature type="domain" description="SMP-30/Gluconolactonase/LRE-like region" evidence="2">
    <location>
        <begin position="92"/>
        <end position="339"/>
    </location>
</feature>
<dbReference type="InterPro" id="IPR011042">
    <property type="entry name" value="6-blade_b-propeller_TolB-like"/>
</dbReference>
<dbReference type="RefSeq" id="WP_340526631.1">
    <property type="nucleotide sequence ID" value="NZ_FMSH01000277.1"/>
</dbReference>
<organism evidence="3">
    <name type="scientific">Cupriavidus necator</name>
    <name type="common">Alcaligenes eutrophus</name>
    <name type="synonym">Ralstonia eutropha</name>
    <dbReference type="NCBI Taxonomy" id="106590"/>
    <lineage>
        <taxon>Bacteria</taxon>
        <taxon>Pseudomonadati</taxon>
        <taxon>Pseudomonadota</taxon>
        <taxon>Betaproteobacteria</taxon>
        <taxon>Burkholderiales</taxon>
        <taxon>Burkholderiaceae</taxon>
        <taxon>Cupriavidus</taxon>
    </lineage>
</organism>
<dbReference type="AlphaFoldDB" id="A0A1K0JCQ3"/>
<accession>A0A1K0JCQ3</accession>
<dbReference type="InterPro" id="IPR013658">
    <property type="entry name" value="SGL"/>
</dbReference>
<gene>
    <name evidence="3" type="primary">drp</name>
    <name evidence="3" type="ORF">CNECB9_3480078</name>
</gene>
<dbReference type="EC" id="3.1.1.-" evidence="3"/>
<dbReference type="InterPro" id="IPR051262">
    <property type="entry name" value="SMP-30/CGR1_Lactonase"/>
</dbReference>
<dbReference type="Gene3D" id="2.120.10.30">
    <property type="entry name" value="TolB, C-terminal domain"/>
    <property type="match status" value="1"/>
</dbReference>
<evidence type="ECO:0000259" key="2">
    <source>
        <dbReference type="Pfam" id="PF08450"/>
    </source>
</evidence>
<name>A0A1K0JCQ3_CUPNE</name>
<dbReference type="GO" id="GO:0016787">
    <property type="term" value="F:hydrolase activity"/>
    <property type="evidence" value="ECO:0007669"/>
    <property type="project" value="UniProtKB-KW"/>
</dbReference>
<evidence type="ECO:0000256" key="1">
    <source>
        <dbReference type="ARBA" id="ARBA00022801"/>
    </source>
</evidence>
<keyword evidence="1 3" id="KW-0378">Hydrolase</keyword>
<protein>
    <submittedName>
        <fullName evidence="3">Lactonase drp35</fullName>
        <ecNumber evidence="3">3.1.1.-</ecNumber>
    </submittedName>
</protein>
<dbReference type="PANTHER" id="PTHR47572">
    <property type="entry name" value="LIPOPROTEIN-RELATED"/>
    <property type="match status" value="1"/>
</dbReference>
<dbReference type="SUPFAM" id="SSF63829">
    <property type="entry name" value="Calcium-dependent phosphotriesterase"/>
    <property type="match status" value="1"/>
</dbReference>